<evidence type="ECO:0000256" key="5">
    <source>
        <dbReference type="ARBA" id="ARBA00022553"/>
    </source>
</evidence>
<evidence type="ECO:0000256" key="6">
    <source>
        <dbReference type="ARBA" id="ARBA00022679"/>
    </source>
</evidence>
<evidence type="ECO:0000256" key="2">
    <source>
        <dbReference type="ARBA" id="ARBA00006835"/>
    </source>
</evidence>
<evidence type="ECO:0000256" key="9">
    <source>
        <dbReference type="ARBA" id="ARBA00022801"/>
    </source>
</evidence>
<comment type="function">
    <text evidence="17">DNA-dependent RNA polymerase catalyzes the transcription of DNA into RNA using the four ribonucleoside triphosphates as substrates.</text>
</comment>
<dbReference type="Gene3D" id="3.90.1070.20">
    <property type="match status" value="1"/>
</dbReference>
<dbReference type="Pfam" id="PF04560">
    <property type="entry name" value="RNA_pol_Rpb2_7"/>
    <property type="match status" value="1"/>
</dbReference>
<proteinExistence type="inferred from homology"/>
<dbReference type="PROSITE" id="PS01166">
    <property type="entry name" value="RNA_POL_BETA"/>
    <property type="match status" value="1"/>
</dbReference>
<dbReference type="Proteomes" id="UP000664940">
    <property type="component" value="Unassembled WGS sequence"/>
</dbReference>
<evidence type="ECO:0000259" key="22">
    <source>
        <dbReference type="Pfam" id="PF04567"/>
    </source>
</evidence>
<evidence type="ECO:0000256" key="4">
    <source>
        <dbReference type="ARBA" id="ARBA00022481"/>
    </source>
</evidence>
<evidence type="ECO:0000256" key="17">
    <source>
        <dbReference type="RuleBase" id="RU363031"/>
    </source>
</evidence>
<evidence type="ECO:0000259" key="21">
    <source>
        <dbReference type="Pfam" id="PF04566"/>
    </source>
</evidence>
<evidence type="ECO:0000256" key="7">
    <source>
        <dbReference type="ARBA" id="ARBA00022695"/>
    </source>
</evidence>
<dbReference type="PANTHER" id="PTHR20856">
    <property type="entry name" value="DNA-DIRECTED RNA POLYMERASE I SUBUNIT 2"/>
    <property type="match status" value="1"/>
</dbReference>
<dbReference type="GO" id="GO:0003899">
    <property type="term" value="F:DNA-directed RNA polymerase activity"/>
    <property type="evidence" value="ECO:0007669"/>
    <property type="project" value="UniProtKB-EC"/>
</dbReference>
<dbReference type="EMBL" id="JABVXQ010000001">
    <property type="protein sequence ID" value="KAF6132182.1"/>
    <property type="molecule type" value="Genomic_DNA"/>
</dbReference>
<comment type="cofactor">
    <cofactor evidence="1">
        <name>Mg(2+)</name>
        <dbReference type="ChEBI" id="CHEBI:18420"/>
    </cofactor>
</comment>
<keyword evidence="11 17" id="KW-0804">Transcription</keyword>
<dbReference type="Pfam" id="PF00562">
    <property type="entry name" value="RNA_pol_Rpb2_6"/>
    <property type="match status" value="1"/>
</dbReference>
<dbReference type="FunFam" id="2.40.270.10:FF:000026">
    <property type="match status" value="1"/>
</dbReference>
<keyword evidence="6 17" id="KW-0808">Transferase</keyword>
<evidence type="ECO:0000256" key="12">
    <source>
        <dbReference type="ARBA" id="ARBA00051466"/>
    </source>
</evidence>
<evidence type="ECO:0000256" key="11">
    <source>
        <dbReference type="ARBA" id="ARBA00023163"/>
    </source>
</evidence>
<keyword evidence="9" id="KW-0378">Hydrolase</keyword>
<evidence type="ECO:0000256" key="15">
    <source>
        <dbReference type="ARBA" id="ARBA00058652"/>
    </source>
</evidence>
<sequence>MVCPAETPEGHAVGLVKNLALMAYISVGSQPSPILEFLEEWSMENLEEISPAAIADATKIFVNGCWVGIHKDPEQLMNTLRKLRRQMDIIVSEVSMIRDIREREIRIYTDAGRICRPLLIVEKQKLLLKKRHIDQLKEREYNNYSWQDLVASGVVEYIDTLEEETVMLAMTPDDLQEKEVAYCSTYTHCEIHPSMILGVCASIIPFPDHNQSPRNTYQSAMGKQAMGVYITNFHVRMDTLAHVLYYPQKPLVTTRSMEYLRFRELPAGINSIVAIASYTGYNQEDSVIMNRSAVDRGFFRSVFYRSYKEQESKKGFDQEEVFEKPTRETCQGMRHAIYDKLDDDGLIAPGVRVSGDDVIIGKTVTLPENEDELESTNRRYTKRDCSTFLRTSETGIVDQVMVTLNQEGYKFCKIRVRSVRIPQIGDKFASRHGQKGTCGIQYRQEDMPFTCEGITPDIIINPHAIPSRMTIGHLIECLQGKVSANKGEIGDATPFNDAVNVQKISNLLSDYGYHLRGNEVLYNGFTGRKITSQIFIGPTYYQRLKHMVDDKIHSRARGPIQILNRQPMEGRSRDGGLRFGEMERDCQIAHGAAQFLRERLFEASDPYQVHVCNLCGIMAIANTRTHTYECRGCRNKTQVCKDFGGR</sequence>
<dbReference type="InterPro" id="IPR007645">
    <property type="entry name" value="RNA_pol_Rpb2_3"/>
</dbReference>
<evidence type="ECO:0000259" key="18">
    <source>
        <dbReference type="Pfam" id="PF00562"/>
    </source>
</evidence>
<dbReference type="Gene3D" id="2.40.270.10">
    <property type="entry name" value="DNA-directed RNA polymerase, subunit 2, domain 6"/>
    <property type="match status" value="1"/>
</dbReference>
<dbReference type="SUPFAM" id="SSF64484">
    <property type="entry name" value="beta and beta-prime subunits of DNA dependent RNA-polymerase"/>
    <property type="match status" value="1"/>
</dbReference>
<dbReference type="InterPro" id="IPR007120">
    <property type="entry name" value="DNA-dir_RNAP_su2_dom"/>
</dbReference>
<dbReference type="InterPro" id="IPR007641">
    <property type="entry name" value="RNA_pol_Rpb2_7"/>
</dbReference>
<keyword evidence="7 17" id="KW-0548">Nucleotidyltransferase</keyword>
<dbReference type="InterPro" id="IPR015712">
    <property type="entry name" value="DNA-dir_RNA_pol_su2"/>
</dbReference>
<comment type="catalytic activity">
    <reaction evidence="14">
        <text>RNA(n) + a ribonucleoside 5'-triphosphate = RNA(n+1) + diphosphate</text>
        <dbReference type="Rhea" id="RHEA:21248"/>
        <dbReference type="Rhea" id="RHEA-COMP:14527"/>
        <dbReference type="Rhea" id="RHEA-COMP:17342"/>
        <dbReference type="ChEBI" id="CHEBI:33019"/>
        <dbReference type="ChEBI" id="CHEBI:61557"/>
        <dbReference type="ChEBI" id="CHEBI:140395"/>
        <dbReference type="EC" id="2.7.7.6"/>
    </reaction>
    <physiologicalReaction direction="left-to-right" evidence="14">
        <dbReference type="Rhea" id="RHEA:21249"/>
    </physiologicalReaction>
    <physiologicalReaction direction="right-to-left" evidence="14">
        <dbReference type="Rhea" id="RHEA:21250"/>
    </physiologicalReaction>
</comment>
<comment type="function">
    <text evidence="15">RNA-dependent RNA polymerase that catalyzes the extension of a non-coding RNA (ncRNA) at the 3'-end using the four ribonucleoside triphosphates as substrates. An internal ncRNA sequence near the 3'-end serves as a template in a single-round Pol II-mediated RNA polymerization reaction. May decrease the stability of ncRNAs that repress Pol II-mediated gene transcription.</text>
</comment>
<dbReference type="Pfam" id="PF04567">
    <property type="entry name" value="RNA_pol_Rpb2_5"/>
    <property type="match status" value="1"/>
</dbReference>
<comment type="catalytic activity">
    <reaction evidence="13">
        <text>a 3'-end ribonucleotidyl-ribonucleotide-RNA + H2O = a 3'-end ribonucleotide-RNA + a ribonucleoside 5'-phosphate + H(+)</text>
        <dbReference type="Rhea" id="RHEA:77763"/>
        <dbReference type="Rhea" id="RHEA-COMP:17428"/>
        <dbReference type="Rhea" id="RHEA-COMP:18982"/>
        <dbReference type="ChEBI" id="CHEBI:15377"/>
        <dbReference type="ChEBI" id="CHEBI:15378"/>
        <dbReference type="ChEBI" id="CHEBI:58043"/>
        <dbReference type="ChEBI" id="CHEBI:74896"/>
        <dbReference type="ChEBI" id="CHEBI:197502"/>
    </reaction>
    <physiologicalReaction direction="left-to-right" evidence="13">
        <dbReference type="Rhea" id="RHEA:77764"/>
    </physiologicalReaction>
</comment>
<feature type="domain" description="RNA polymerase Rpb2" evidence="19">
    <location>
        <begin position="575"/>
        <end position="639"/>
    </location>
</feature>
<dbReference type="CDD" id="cd00653">
    <property type="entry name" value="RNA_pol_B_RPB2"/>
    <property type="match status" value="1"/>
</dbReference>
<dbReference type="Pfam" id="PF04566">
    <property type="entry name" value="RNA_pol_Rpb2_4"/>
    <property type="match status" value="1"/>
</dbReference>
<dbReference type="Pfam" id="PF04565">
    <property type="entry name" value="RNA_pol_Rpb2_3"/>
    <property type="match status" value="1"/>
</dbReference>
<keyword evidence="4" id="KW-0488">Methylation</keyword>
<organism evidence="23 24">
    <name type="scientific">Phyllostomus discolor</name>
    <name type="common">pale spear-nosed bat</name>
    <dbReference type="NCBI Taxonomy" id="89673"/>
    <lineage>
        <taxon>Eukaryota</taxon>
        <taxon>Metazoa</taxon>
        <taxon>Chordata</taxon>
        <taxon>Craniata</taxon>
        <taxon>Vertebrata</taxon>
        <taxon>Euteleostomi</taxon>
        <taxon>Mammalia</taxon>
        <taxon>Eutheria</taxon>
        <taxon>Laurasiatheria</taxon>
        <taxon>Chiroptera</taxon>
        <taxon>Yangochiroptera</taxon>
        <taxon>Phyllostomidae</taxon>
        <taxon>Phyllostominae</taxon>
        <taxon>Phyllostomus</taxon>
    </lineage>
</organism>
<evidence type="ECO:0000256" key="14">
    <source>
        <dbReference type="ARBA" id="ARBA00052255"/>
    </source>
</evidence>
<dbReference type="InterPro" id="IPR037033">
    <property type="entry name" value="DNA-dir_RNAP_su2_hyb_sf"/>
</dbReference>
<evidence type="ECO:0000259" key="19">
    <source>
        <dbReference type="Pfam" id="PF04560"/>
    </source>
</evidence>
<comment type="similarity">
    <text evidence="2 16">Belongs to the RNA polymerase beta chain family.</text>
</comment>
<keyword evidence="10" id="KW-0862">Zinc</keyword>
<keyword evidence="5" id="KW-0597">Phosphoprotein</keyword>
<dbReference type="GO" id="GO:0032549">
    <property type="term" value="F:ribonucleoside binding"/>
    <property type="evidence" value="ECO:0007669"/>
    <property type="project" value="InterPro"/>
</dbReference>
<dbReference type="GO" id="GO:0006351">
    <property type="term" value="P:DNA-templated transcription"/>
    <property type="evidence" value="ECO:0007669"/>
    <property type="project" value="InterPro"/>
</dbReference>
<dbReference type="Gene3D" id="3.90.1800.10">
    <property type="entry name" value="RNA polymerase alpha subunit dimerisation domain"/>
    <property type="match status" value="1"/>
</dbReference>
<comment type="catalytic activity">
    <reaction evidence="12">
        <text>RNA(n) + a ribonucleoside 5'-triphosphate = RNA(n+1) + diphosphate</text>
        <dbReference type="Rhea" id="RHEA:21248"/>
        <dbReference type="Rhea" id="RHEA-COMP:14527"/>
        <dbReference type="Rhea" id="RHEA-COMP:17342"/>
        <dbReference type="ChEBI" id="CHEBI:33019"/>
        <dbReference type="ChEBI" id="CHEBI:61557"/>
        <dbReference type="ChEBI" id="CHEBI:140395"/>
        <dbReference type="EC" id="2.7.7.48"/>
    </reaction>
    <physiologicalReaction direction="left-to-right" evidence="12">
        <dbReference type="Rhea" id="RHEA:21249"/>
    </physiologicalReaction>
</comment>
<dbReference type="InterPro" id="IPR007646">
    <property type="entry name" value="RNA_pol_Rpb2_4"/>
</dbReference>
<dbReference type="GO" id="GO:0000428">
    <property type="term" value="C:DNA-directed RNA polymerase complex"/>
    <property type="evidence" value="ECO:0007669"/>
    <property type="project" value="UniProtKB-KW"/>
</dbReference>
<feature type="domain" description="RNA polymerase Rpb2" evidence="21">
    <location>
        <begin position="60"/>
        <end position="122"/>
    </location>
</feature>
<dbReference type="EC" id="2.7.7.6" evidence="17"/>
<dbReference type="GO" id="GO:0003677">
    <property type="term" value="F:DNA binding"/>
    <property type="evidence" value="ECO:0007669"/>
    <property type="project" value="InterPro"/>
</dbReference>
<evidence type="ECO:0000256" key="8">
    <source>
        <dbReference type="ARBA" id="ARBA00022723"/>
    </source>
</evidence>
<dbReference type="GO" id="GO:0003968">
    <property type="term" value="F:RNA-directed RNA polymerase activity"/>
    <property type="evidence" value="ECO:0007669"/>
    <property type="project" value="UniProtKB-EC"/>
</dbReference>
<feature type="domain" description="RNA polymerase Rpb2" evidence="20">
    <location>
        <begin position="1"/>
        <end position="25"/>
    </location>
</feature>
<dbReference type="InterPro" id="IPR014724">
    <property type="entry name" value="RNA_pol_RPB2_OB-fold"/>
</dbReference>
<dbReference type="InterPro" id="IPR007121">
    <property type="entry name" value="RNA_pol_bsu_CS"/>
</dbReference>
<evidence type="ECO:0000313" key="23">
    <source>
        <dbReference type="EMBL" id="KAF6132182.1"/>
    </source>
</evidence>
<dbReference type="GO" id="GO:0016787">
    <property type="term" value="F:hydrolase activity"/>
    <property type="evidence" value="ECO:0007669"/>
    <property type="project" value="UniProtKB-KW"/>
</dbReference>
<dbReference type="InterPro" id="IPR007647">
    <property type="entry name" value="RNA_pol_Rpb2_5"/>
</dbReference>
<feature type="domain" description="RNA polymerase Rpb2" evidence="22">
    <location>
        <begin position="146"/>
        <end position="193"/>
    </location>
</feature>
<feature type="domain" description="DNA-directed RNA polymerase subunit 2 hybrid-binding" evidence="18">
    <location>
        <begin position="200"/>
        <end position="573"/>
    </location>
</feature>
<reference evidence="23 24" key="1">
    <citation type="journal article" date="2020" name="Nature">
        <title>Six reference-quality genomes reveal evolution of bat adaptations.</title>
        <authorList>
            <person name="Jebb D."/>
            <person name="Huang Z."/>
            <person name="Pippel M."/>
            <person name="Hughes G.M."/>
            <person name="Lavrichenko K."/>
            <person name="Devanna P."/>
            <person name="Winkler S."/>
            <person name="Jermiin L.S."/>
            <person name="Skirmuntt E.C."/>
            <person name="Katzourakis A."/>
            <person name="Burkitt-Gray L."/>
            <person name="Ray D.A."/>
            <person name="Sullivan K.A.M."/>
            <person name="Roscito J.G."/>
            <person name="Kirilenko B.M."/>
            <person name="Davalos L.M."/>
            <person name="Corthals A.P."/>
            <person name="Power M.L."/>
            <person name="Jones G."/>
            <person name="Ransome R.D."/>
            <person name="Dechmann D.K.N."/>
            <person name="Locatelli A.G."/>
            <person name="Puechmaille S.J."/>
            <person name="Fedrigo O."/>
            <person name="Jarvis E.D."/>
            <person name="Hiller M."/>
            <person name="Vernes S.C."/>
            <person name="Myers E.W."/>
            <person name="Teeling E.C."/>
        </authorList>
    </citation>
    <scope>NUCLEOTIDE SEQUENCE [LARGE SCALE GENOMIC DNA]</scope>
    <source>
        <strain evidence="23">Bat1K_MPI-CBG_1</strain>
    </source>
</reference>
<evidence type="ECO:0000259" key="20">
    <source>
        <dbReference type="Pfam" id="PF04565"/>
    </source>
</evidence>
<dbReference type="GO" id="GO:0046872">
    <property type="term" value="F:metal ion binding"/>
    <property type="evidence" value="ECO:0007669"/>
    <property type="project" value="UniProtKB-KW"/>
</dbReference>
<dbReference type="AlphaFoldDB" id="A0A834BKQ5"/>
<comment type="caution">
    <text evidence="23">The sequence shown here is derived from an EMBL/GenBank/DDBJ whole genome shotgun (WGS) entry which is preliminary data.</text>
</comment>
<evidence type="ECO:0000256" key="13">
    <source>
        <dbReference type="ARBA" id="ARBA00051968"/>
    </source>
</evidence>
<gene>
    <name evidence="23" type="ORF">HJG60_015283</name>
</gene>
<keyword evidence="8" id="KW-0479">Metal-binding</keyword>
<protein>
    <recommendedName>
        <fullName evidence="17">DNA-directed RNA polymerase subunit beta</fullName>
        <ecNumber evidence="17">2.7.7.6</ecNumber>
    </recommendedName>
</protein>
<dbReference type="FunFam" id="2.40.50.150:FF:000002">
    <property type="entry name" value="DNA-directed RNA polymerase subunit beta"/>
    <property type="match status" value="1"/>
</dbReference>
<evidence type="ECO:0000256" key="10">
    <source>
        <dbReference type="ARBA" id="ARBA00022833"/>
    </source>
</evidence>
<name>A0A834BKQ5_9CHIR</name>
<evidence type="ECO:0000256" key="16">
    <source>
        <dbReference type="RuleBase" id="RU000434"/>
    </source>
</evidence>
<keyword evidence="3 17" id="KW-0240">DNA-directed RNA polymerase</keyword>
<accession>A0A834BKQ5</accession>
<dbReference type="FunFam" id="3.90.1070.20:FF:000001">
    <property type="entry name" value="DNA-directed RNA polymerase subunit beta"/>
    <property type="match status" value="1"/>
</dbReference>
<dbReference type="Gene3D" id="2.40.50.150">
    <property type="match status" value="1"/>
</dbReference>
<evidence type="ECO:0000313" key="24">
    <source>
        <dbReference type="Proteomes" id="UP000664940"/>
    </source>
</evidence>
<evidence type="ECO:0000256" key="3">
    <source>
        <dbReference type="ARBA" id="ARBA00022478"/>
    </source>
</evidence>
<evidence type="ECO:0000256" key="1">
    <source>
        <dbReference type="ARBA" id="ARBA00001946"/>
    </source>
</evidence>